<keyword evidence="5" id="KW-0460">Magnesium</keyword>
<dbReference type="SUPFAM" id="SSF48576">
    <property type="entry name" value="Terpenoid synthases"/>
    <property type="match status" value="1"/>
</dbReference>
<dbReference type="InParanoid" id="L0AB91"/>
<sequence length="308" mass="34476">MDKEQSYEDIDTSILEKWEKVREYLEPKIEDAAKSMENLGIDGIARYLTIGGKMFRGFLTVLFAESLGASLDYASDAAVAIEMVHAASLAIDDIVDKDTNRRGKLSGWIIYGIGKTALTALLLVPVAQRVIEKYGFDAIRYSIKSWEAMVRGEILDAYASLKLNPSEYMNVIKLKTASLFSLSAVLGVIAAKNNNLVDNAEFYGDKLGIAYQLADDIGDYYSYLIGKKEKLDPGEVLFEKYIMHRYPISERGDEIIKNGMNILNDVVNEASNAIVELPESKQKSMLSRIPYFMVNKMLESVGLTLKRF</sequence>
<dbReference type="InterPro" id="IPR008949">
    <property type="entry name" value="Isoprenoid_synthase_dom_sf"/>
</dbReference>
<keyword evidence="3 6" id="KW-0808">Transferase</keyword>
<dbReference type="SFLD" id="SFLDS00005">
    <property type="entry name" value="Isoprenoid_Synthase_Type_I"/>
    <property type="match status" value="1"/>
</dbReference>
<dbReference type="PANTHER" id="PTHR12001:SF85">
    <property type="entry name" value="SHORT CHAIN ISOPRENYL DIPHOSPHATE SYNTHASE"/>
    <property type="match status" value="1"/>
</dbReference>
<organism evidence="7 8">
    <name type="scientific">Caldisphaera lagunensis (strain DSM 15908 / JCM 11604 / ANMR 0165 / IC-154)</name>
    <dbReference type="NCBI Taxonomy" id="1056495"/>
    <lineage>
        <taxon>Archaea</taxon>
        <taxon>Thermoproteota</taxon>
        <taxon>Thermoprotei</taxon>
        <taxon>Acidilobales</taxon>
        <taxon>Caldisphaeraceae</taxon>
        <taxon>Caldisphaera</taxon>
    </lineage>
</organism>
<comment type="cofactor">
    <cofactor evidence="1">
        <name>Mg(2+)</name>
        <dbReference type="ChEBI" id="CHEBI:18420"/>
    </cofactor>
</comment>
<dbReference type="GO" id="GO:0004659">
    <property type="term" value="F:prenyltransferase activity"/>
    <property type="evidence" value="ECO:0007669"/>
    <property type="project" value="InterPro"/>
</dbReference>
<dbReference type="GO" id="GO:0046872">
    <property type="term" value="F:metal ion binding"/>
    <property type="evidence" value="ECO:0007669"/>
    <property type="project" value="UniProtKB-KW"/>
</dbReference>
<evidence type="ECO:0000256" key="3">
    <source>
        <dbReference type="ARBA" id="ARBA00022679"/>
    </source>
</evidence>
<dbReference type="Pfam" id="PF00348">
    <property type="entry name" value="polyprenyl_synt"/>
    <property type="match status" value="1"/>
</dbReference>
<dbReference type="InterPro" id="IPR000092">
    <property type="entry name" value="Polyprenyl_synt"/>
</dbReference>
<dbReference type="RefSeq" id="WP_015233023.1">
    <property type="nucleotide sequence ID" value="NC_019791.1"/>
</dbReference>
<evidence type="ECO:0000256" key="6">
    <source>
        <dbReference type="RuleBase" id="RU004466"/>
    </source>
</evidence>
<accession>L0AB91</accession>
<dbReference type="GeneID" id="14212679"/>
<dbReference type="GO" id="GO:0008299">
    <property type="term" value="P:isoprenoid biosynthetic process"/>
    <property type="evidence" value="ECO:0007669"/>
    <property type="project" value="InterPro"/>
</dbReference>
<dbReference type="InterPro" id="IPR033749">
    <property type="entry name" value="Polyprenyl_synt_CS"/>
</dbReference>
<dbReference type="STRING" id="1056495.Calag_1419"/>
<protein>
    <submittedName>
        <fullName evidence="7">Geranylgeranyl pyrophosphate synthase</fullName>
    </submittedName>
</protein>
<comment type="similarity">
    <text evidence="2 6">Belongs to the FPP/GGPP synthase family.</text>
</comment>
<dbReference type="HOGENOM" id="CLU_014015_5_0_2"/>
<evidence type="ECO:0000256" key="5">
    <source>
        <dbReference type="ARBA" id="ARBA00022842"/>
    </source>
</evidence>
<dbReference type="eggNOG" id="arCOG01727">
    <property type="taxonomic scope" value="Archaea"/>
</dbReference>
<dbReference type="FunCoup" id="L0AB91">
    <property type="interactions" value="12"/>
</dbReference>
<evidence type="ECO:0000313" key="7">
    <source>
        <dbReference type="EMBL" id="AFZ71126.1"/>
    </source>
</evidence>
<reference evidence="8" key="1">
    <citation type="submission" date="2012-03" db="EMBL/GenBank/DDBJ databases">
        <title>Complete genome of Caldisphaera lagunensis DSM 15908.</title>
        <authorList>
            <person name="Lucas S."/>
            <person name="Copeland A."/>
            <person name="Lapidus A."/>
            <person name="Glavina del Rio T."/>
            <person name="Dalin E."/>
            <person name="Tice H."/>
            <person name="Bruce D."/>
            <person name="Goodwin L."/>
            <person name="Pitluck S."/>
            <person name="Peters L."/>
            <person name="Mikhailova N."/>
            <person name="Teshima H."/>
            <person name="Kyrpides N."/>
            <person name="Mavromatis K."/>
            <person name="Ivanova N."/>
            <person name="Brettin T."/>
            <person name="Detter J.C."/>
            <person name="Han C."/>
            <person name="Larimer F."/>
            <person name="Land M."/>
            <person name="Hauser L."/>
            <person name="Markowitz V."/>
            <person name="Cheng J.-F."/>
            <person name="Hugenholtz P."/>
            <person name="Woyke T."/>
            <person name="Wu D."/>
            <person name="Spring S."/>
            <person name="Schroeder M."/>
            <person name="Brambilla E."/>
            <person name="Klenk H.-P."/>
            <person name="Eisen J.A."/>
        </authorList>
    </citation>
    <scope>NUCLEOTIDE SEQUENCE [LARGE SCALE GENOMIC DNA]</scope>
    <source>
        <strain evidence="8">DSM 15908 / JCM 11604 / IC-154</strain>
    </source>
</reference>
<dbReference type="AlphaFoldDB" id="L0AB91"/>
<gene>
    <name evidence="7" type="ordered locus">Calag_1419</name>
</gene>
<keyword evidence="4" id="KW-0479">Metal-binding</keyword>
<dbReference type="PANTHER" id="PTHR12001">
    <property type="entry name" value="GERANYLGERANYL PYROPHOSPHATE SYNTHASE"/>
    <property type="match status" value="1"/>
</dbReference>
<evidence type="ECO:0000313" key="8">
    <source>
        <dbReference type="Proteomes" id="UP000010469"/>
    </source>
</evidence>
<dbReference type="EMBL" id="CP003378">
    <property type="protein sequence ID" value="AFZ71126.1"/>
    <property type="molecule type" value="Genomic_DNA"/>
</dbReference>
<proteinExistence type="inferred from homology"/>
<dbReference type="Gene3D" id="1.10.600.10">
    <property type="entry name" value="Farnesyl Diphosphate Synthase"/>
    <property type="match status" value="1"/>
</dbReference>
<dbReference type="Proteomes" id="UP000010469">
    <property type="component" value="Chromosome"/>
</dbReference>
<dbReference type="PROSITE" id="PS00444">
    <property type="entry name" value="POLYPRENYL_SYNTHASE_2"/>
    <property type="match status" value="1"/>
</dbReference>
<dbReference type="KEGG" id="clg:Calag_1419"/>
<evidence type="ECO:0000256" key="4">
    <source>
        <dbReference type="ARBA" id="ARBA00022723"/>
    </source>
</evidence>
<name>L0AB91_CALLD</name>
<evidence type="ECO:0000256" key="2">
    <source>
        <dbReference type="ARBA" id="ARBA00006706"/>
    </source>
</evidence>
<keyword evidence="8" id="KW-1185">Reference proteome</keyword>
<evidence type="ECO:0000256" key="1">
    <source>
        <dbReference type="ARBA" id="ARBA00001946"/>
    </source>
</evidence>
<dbReference type="OrthoDB" id="26738at2157"/>